<keyword evidence="1" id="KW-0472">Membrane</keyword>
<keyword evidence="1" id="KW-1133">Transmembrane helix</keyword>
<proteinExistence type="predicted"/>
<keyword evidence="1" id="KW-0812">Transmembrane</keyword>
<protein>
    <submittedName>
        <fullName evidence="2">Uncharacterized protein</fullName>
    </submittedName>
</protein>
<feature type="transmembrane region" description="Helical" evidence="1">
    <location>
        <begin position="27"/>
        <end position="48"/>
    </location>
</feature>
<dbReference type="EMBL" id="LATL02000203">
    <property type="protein sequence ID" value="KKD39993.1"/>
    <property type="molecule type" value="Genomic_DNA"/>
</dbReference>
<sequence>MSQVYQKGEELIADCTDYFAIVIMVNYYLAGYTIIALAVGFTLLWMFIQDSTVSITDRTCWIVLIGAALFWPIVLPISVRERMAQSDCHSKQQPNFRIDRIPEKQPCELGTYPKA</sequence>
<evidence type="ECO:0000313" key="3">
    <source>
        <dbReference type="Proteomes" id="UP000033607"/>
    </source>
</evidence>
<gene>
    <name evidence="2" type="ORF">WN50_00290</name>
</gene>
<comment type="caution">
    <text evidence="2">The sequence shown here is derived from an EMBL/GenBank/DDBJ whole genome shotgun (WGS) entry which is preliminary data.</text>
</comment>
<name>A0A0F5YMJ2_9CYAN</name>
<dbReference type="Proteomes" id="UP000033607">
    <property type="component" value="Unassembled WGS sequence"/>
</dbReference>
<dbReference type="AlphaFoldDB" id="A0A0F5YMJ2"/>
<reference evidence="2 3" key="1">
    <citation type="submission" date="2015-06" db="EMBL/GenBank/DDBJ databases">
        <title>Draft genome assembly of filamentous brackish cyanobacterium Limnoraphis robusta strain CS-951.</title>
        <authorList>
            <person name="Willis A."/>
            <person name="Parks M."/>
            <person name="Burford M.A."/>
        </authorList>
    </citation>
    <scope>NUCLEOTIDE SEQUENCE [LARGE SCALE GENOMIC DNA]</scope>
    <source>
        <strain evidence="2 3">CS-951</strain>
    </source>
</reference>
<accession>A0A0F5YMJ2</accession>
<feature type="transmembrane region" description="Helical" evidence="1">
    <location>
        <begin position="60"/>
        <end position="79"/>
    </location>
</feature>
<evidence type="ECO:0000313" key="2">
    <source>
        <dbReference type="EMBL" id="KKD39993.1"/>
    </source>
</evidence>
<evidence type="ECO:0000256" key="1">
    <source>
        <dbReference type="SAM" id="Phobius"/>
    </source>
</evidence>
<dbReference type="RefSeq" id="WP_046276490.1">
    <property type="nucleotide sequence ID" value="NZ_LATL02000203.1"/>
</dbReference>
<organism evidence="2 3">
    <name type="scientific">Limnoraphis robusta CS-951</name>
    <dbReference type="NCBI Taxonomy" id="1637645"/>
    <lineage>
        <taxon>Bacteria</taxon>
        <taxon>Bacillati</taxon>
        <taxon>Cyanobacteriota</taxon>
        <taxon>Cyanophyceae</taxon>
        <taxon>Oscillatoriophycideae</taxon>
        <taxon>Oscillatoriales</taxon>
        <taxon>Sirenicapillariaceae</taxon>
        <taxon>Limnoraphis</taxon>
    </lineage>
</organism>